<gene>
    <name evidence="2" type="ORF">CUNI_LOCUS4826</name>
</gene>
<evidence type="ECO:0000313" key="2">
    <source>
        <dbReference type="EMBL" id="CAG5119268.1"/>
    </source>
</evidence>
<feature type="non-terminal residue" evidence="2">
    <location>
        <position position="70"/>
    </location>
</feature>
<feature type="compositionally biased region" description="Low complexity" evidence="1">
    <location>
        <begin position="1"/>
        <end position="21"/>
    </location>
</feature>
<sequence>SDFMSGQQGQNQMVNMGSGQMSMVPGPRERRVIWSGTIEYQDKNGQNPSQRNVTFMLNCNVSVDIQDSDM</sequence>
<dbReference type="InterPro" id="IPR038196">
    <property type="entry name" value="Med25_PTOV_sf"/>
</dbReference>
<accession>A0A8S3YS67</accession>
<dbReference type="AlphaFoldDB" id="A0A8S3YS67"/>
<dbReference type="EMBL" id="CAJHNH020000677">
    <property type="protein sequence ID" value="CAG5119268.1"/>
    <property type="molecule type" value="Genomic_DNA"/>
</dbReference>
<dbReference type="Gene3D" id="2.40.290.30">
    <property type="entry name" value="Mediator complex subunit 25, ACID domain"/>
    <property type="match status" value="1"/>
</dbReference>
<evidence type="ECO:0000256" key="1">
    <source>
        <dbReference type="SAM" id="MobiDB-lite"/>
    </source>
</evidence>
<proteinExistence type="predicted"/>
<protein>
    <submittedName>
        <fullName evidence="2">Uncharacterized protein</fullName>
    </submittedName>
</protein>
<feature type="region of interest" description="Disordered" evidence="1">
    <location>
        <begin position="1"/>
        <end position="26"/>
    </location>
</feature>
<evidence type="ECO:0000313" key="3">
    <source>
        <dbReference type="Proteomes" id="UP000678393"/>
    </source>
</evidence>
<organism evidence="2 3">
    <name type="scientific">Candidula unifasciata</name>
    <dbReference type="NCBI Taxonomy" id="100452"/>
    <lineage>
        <taxon>Eukaryota</taxon>
        <taxon>Metazoa</taxon>
        <taxon>Spiralia</taxon>
        <taxon>Lophotrochozoa</taxon>
        <taxon>Mollusca</taxon>
        <taxon>Gastropoda</taxon>
        <taxon>Heterobranchia</taxon>
        <taxon>Euthyneura</taxon>
        <taxon>Panpulmonata</taxon>
        <taxon>Eupulmonata</taxon>
        <taxon>Stylommatophora</taxon>
        <taxon>Helicina</taxon>
        <taxon>Helicoidea</taxon>
        <taxon>Geomitridae</taxon>
        <taxon>Candidula</taxon>
    </lineage>
</organism>
<dbReference type="Proteomes" id="UP000678393">
    <property type="component" value="Unassembled WGS sequence"/>
</dbReference>
<reference evidence="2" key="1">
    <citation type="submission" date="2021-04" db="EMBL/GenBank/DDBJ databases">
        <authorList>
            <consortium name="Molecular Ecology Group"/>
        </authorList>
    </citation>
    <scope>NUCLEOTIDE SEQUENCE</scope>
</reference>
<name>A0A8S3YS67_9EUPU</name>
<comment type="caution">
    <text evidence="2">The sequence shown here is derived from an EMBL/GenBank/DDBJ whole genome shotgun (WGS) entry which is preliminary data.</text>
</comment>
<dbReference type="OrthoDB" id="7690434at2759"/>
<keyword evidence="3" id="KW-1185">Reference proteome</keyword>